<dbReference type="VEuPathDB" id="FungiDB:HZS61_007600"/>
<dbReference type="InterPro" id="IPR002110">
    <property type="entry name" value="Ankyrin_rpt"/>
</dbReference>
<comment type="caution">
    <text evidence="4">The sequence shown here is derived from an EMBL/GenBank/DDBJ whole genome shotgun (WGS) entry which is preliminary data.</text>
</comment>
<keyword evidence="1" id="KW-0677">Repeat</keyword>
<reference evidence="4 5" key="1">
    <citation type="journal article" date="2018" name="Sci. Rep.">
        <title>Characterisation of pathogen-specific regions and novel effector candidates in Fusarium oxysporum f. sp. cepae.</title>
        <authorList>
            <person name="Armitage A.D."/>
            <person name="Taylor A."/>
            <person name="Sobczyk M.K."/>
            <person name="Baxter L."/>
            <person name="Greenfield B.P."/>
            <person name="Bates H.J."/>
            <person name="Wilson F."/>
            <person name="Jackson A.C."/>
            <person name="Ott S."/>
            <person name="Harrison R.J."/>
            <person name="Clarkson J.P."/>
        </authorList>
    </citation>
    <scope>NUCLEOTIDE SEQUENCE [LARGE SCALE GENOMIC DNA]</scope>
    <source>
        <strain evidence="4 5">Fo_A28</strain>
    </source>
</reference>
<evidence type="ECO:0000256" key="1">
    <source>
        <dbReference type="ARBA" id="ARBA00022737"/>
    </source>
</evidence>
<dbReference type="VEuPathDB" id="FungiDB:FOXG_21801"/>
<evidence type="ECO:0000256" key="2">
    <source>
        <dbReference type="ARBA" id="ARBA00023043"/>
    </source>
</evidence>
<gene>
    <name evidence="4" type="ORF">BFJ68_g18023</name>
</gene>
<proteinExistence type="predicted"/>
<dbReference type="VEuPathDB" id="FungiDB:FOZG_13637"/>
<accession>A0A420N8N7</accession>
<dbReference type="VEuPathDB" id="FungiDB:FOMG_18777"/>
<dbReference type="PROSITE" id="PS50297">
    <property type="entry name" value="ANK_REP_REGION"/>
    <property type="match status" value="2"/>
</dbReference>
<dbReference type="Proteomes" id="UP000285860">
    <property type="component" value="Unassembled WGS sequence"/>
</dbReference>
<dbReference type="InterPro" id="IPR036770">
    <property type="entry name" value="Ankyrin_rpt-contain_sf"/>
</dbReference>
<evidence type="ECO:0000313" key="5">
    <source>
        <dbReference type="Proteomes" id="UP000285860"/>
    </source>
</evidence>
<dbReference type="SMART" id="SM00248">
    <property type="entry name" value="ANK"/>
    <property type="match status" value="12"/>
</dbReference>
<evidence type="ECO:0000313" key="4">
    <source>
        <dbReference type="EMBL" id="RKK76563.1"/>
    </source>
</evidence>
<dbReference type="AlphaFoldDB" id="A0A420N8N7"/>
<dbReference type="EMBL" id="MRCY01000945">
    <property type="protein sequence ID" value="RKK76563.1"/>
    <property type="molecule type" value="Genomic_DNA"/>
</dbReference>
<protein>
    <submittedName>
        <fullName evidence="4">Uncharacterized protein</fullName>
    </submittedName>
</protein>
<dbReference type="VEuPathDB" id="FungiDB:FOC1_g10006406"/>
<dbReference type="PROSITE" id="PS50088">
    <property type="entry name" value="ANK_REPEAT"/>
    <property type="match status" value="3"/>
</dbReference>
<dbReference type="InterPro" id="IPR051165">
    <property type="entry name" value="Multifunctional_ANK_Repeat"/>
</dbReference>
<dbReference type="PANTHER" id="PTHR24123">
    <property type="entry name" value="ANKYRIN REPEAT-CONTAINING"/>
    <property type="match status" value="1"/>
</dbReference>
<keyword evidence="2 3" id="KW-0040">ANK repeat</keyword>
<dbReference type="Gene3D" id="1.25.40.20">
    <property type="entry name" value="Ankyrin repeat-containing domain"/>
    <property type="match status" value="3"/>
</dbReference>
<name>A0A420N8N7_FUSOX</name>
<feature type="repeat" description="ANK" evidence="3">
    <location>
        <begin position="380"/>
        <end position="404"/>
    </location>
</feature>
<dbReference type="VEuPathDB" id="FungiDB:FOIG_13791"/>
<sequence>MSDKENDFSGQVASPRGRVPEIDSVTKLHEIAQQFRVTYDDHPGNLLCHAIQYSRLDIVEQLIEEFNVDVNGHDHSGRTYLSVAVDVGNKRIVDYLLSVANIRVDAADQDDTTPLWRALNKFGFFESSAIVESLIQKADINLRSIDGDHALLWAIKSRSRQLFPPGAKFGNPPKSTVSLLLKREDLDVNQFDPEGRGALSLALGLGNLYILNELLEREDIRVNICDQDCRTPLSLAVENCRYPEMVRALLSHPKIDACSVDNQGRTPLIWSIISHDLGVMELLLERESRLLNIPDNRGRTPLSWAAGKGTWEITENLLQRQGVDKDSRDHCGRTALSWAVENKSQFDKISNKFGNSLPYNHILKLLIGEEGINNNSKDNDGRTPLSWAATKADLSIVEYLVSSGCVSVDQPDIIGRTPLSWSAEYRRFEVVDLLLSTAVVDPNLEDHRGRTPLYWATRENNLKVMQILIREDIDTLKKMVKEDPEQPERVKLLLDAGYDACKLDTQ</sequence>
<dbReference type="SUPFAM" id="SSF48403">
    <property type="entry name" value="Ankyrin repeat"/>
    <property type="match status" value="1"/>
</dbReference>
<dbReference type="Pfam" id="PF12796">
    <property type="entry name" value="Ank_2"/>
    <property type="match status" value="3"/>
</dbReference>
<feature type="repeat" description="ANK" evidence="3">
    <location>
        <begin position="297"/>
        <end position="330"/>
    </location>
</feature>
<organism evidence="4 5">
    <name type="scientific">Fusarium oxysporum</name>
    <name type="common">Fusarium vascular wilt</name>
    <dbReference type="NCBI Taxonomy" id="5507"/>
    <lineage>
        <taxon>Eukaryota</taxon>
        <taxon>Fungi</taxon>
        <taxon>Dikarya</taxon>
        <taxon>Ascomycota</taxon>
        <taxon>Pezizomycotina</taxon>
        <taxon>Sordariomycetes</taxon>
        <taxon>Hypocreomycetidae</taxon>
        <taxon>Hypocreales</taxon>
        <taxon>Nectriaceae</taxon>
        <taxon>Fusarium</taxon>
        <taxon>Fusarium oxysporum species complex</taxon>
    </lineage>
</organism>
<feature type="repeat" description="ANK" evidence="3">
    <location>
        <begin position="448"/>
        <end position="474"/>
    </location>
</feature>
<evidence type="ECO:0000256" key="3">
    <source>
        <dbReference type="PROSITE-ProRule" id="PRU00023"/>
    </source>
</evidence>
<dbReference type="Pfam" id="PF00023">
    <property type="entry name" value="Ank"/>
    <property type="match status" value="2"/>
</dbReference>
<dbReference type="PANTHER" id="PTHR24123:SF33">
    <property type="entry name" value="PROTEIN HOS4"/>
    <property type="match status" value="1"/>
</dbReference>